<evidence type="ECO:0000313" key="2">
    <source>
        <dbReference type="Proteomes" id="UP000824998"/>
    </source>
</evidence>
<evidence type="ECO:0000313" key="1">
    <source>
        <dbReference type="EMBL" id="KAG9232736.1"/>
    </source>
</evidence>
<protein>
    <submittedName>
        <fullName evidence="1">Uncharacterized protein</fullName>
    </submittedName>
</protein>
<dbReference type="AlphaFoldDB" id="A0A9P7YG23"/>
<dbReference type="Proteomes" id="UP000824998">
    <property type="component" value="Unassembled WGS sequence"/>
</dbReference>
<reference evidence="1" key="1">
    <citation type="journal article" date="2021" name="IMA Fungus">
        <title>Genomic characterization of three marine fungi, including Emericellopsis atlantica sp. nov. with signatures of a generalist lifestyle and marine biomass degradation.</title>
        <authorList>
            <person name="Hagestad O.C."/>
            <person name="Hou L."/>
            <person name="Andersen J.H."/>
            <person name="Hansen E.H."/>
            <person name="Altermark B."/>
            <person name="Li C."/>
            <person name="Kuhnert E."/>
            <person name="Cox R.J."/>
            <person name="Crous P.W."/>
            <person name="Spatafora J.W."/>
            <person name="Lail K."/>
            <person name="Amirebrahimi M."/>
            <person name="Lipzen A."/>
            <person name="Pangilinan J."/>
            <person name="Andreopoulos W."/>
            <person name="Hayes R.D."/>
            <person name="Ng V."/>
            <person name="Grigoriev I.V."/>
            <person name="Jackson S.A."/>
            <person name="Sutton T.D.S."/>
            <person name="Dobson A.D.W."/>
            <person name="Rama T."/>
        </authorList>
    </citation>
    <scope>NUCLEOTIDE SEQUENCE</scope>
    <source>
        <strain evidence="1">TRa018bII</strain>
    </source>
</reference>
<gene>
    <name evidence="1" type="ORF">BJ875DRAFT_513796</name>
</gene>
<sequence length="229" mass="25709">MESWRTIATKSRAYEVGFDYYRGVYNPRRREQGYRQGTYLARRGISCKASTVCGYCAEPYSSKDYPTKVDKSAIRKCAVCKGAHEAWNNRCPARKVELGKVKAVYDARQPYHFVPSTKERPAIARVVFDTTPAEAAAMVNGTQRARPSATTAMPPSLTLTLPLSRKNSRSKFLTKGRALKRVHLGTGLDSTQDKSEDTIMLEDSQRPRRPYVPLRPALELITTNLLLSS</sequence>
<dbReference type="OrthoDB" id="3528085at2759"/>
<accession>A0A9P7YG23</accession>
<proteinExistence type="predicted"/>
<organism evidence="1 2">
    <name type="scientific">Amylocarpus encephaloides</name>
    <dbReference type="NCBI Taxonomy" id="45428"/>
    <lineage>
        <taxon>Eukaryota</taxon>
        <taxon>Fungi</taxon>
        <taxon>Dikarya</taxon>
        <taxon>Ascomycota</taxon>
        <taxon>Pezizomycotina</taxon>
        <taxon>Leotiomycetes</taxon>
        <taxon>Helotiales</taxon>
        <taxon>Helotiales incertae sedis</taxon>
        <taxon>Amylocarpus</taxon>
    </lineage>
</organism>
<comment type="caution">
    <text evidence="1">The sequence shown here is derived from an EMBL/GenBank/DDBJ whole genome shotgun (WGS) entry which is preliminary data.</text>
</comment>
<dbReference type="EMBL" id="MU251532">
    <property type="protein sequence ID" value="KAG9232736.1"/>
    <property type="molecule type" value="Genomic_DNA"/>
</dbReference>
<name>A0A9P7YG23_9HELO</name>
<keyword evidence="2" id="KW-1185">Reference proteome</keyword>